<accession>A0A1U9UUU6</accession>
<dbReference type="AlphaFoldDB" id="A0A1U9UUU6"/>
<protein>
    <submittedName>
        <fullName evidence="1">Uncharacterized protein</fullName>
    </submittedName>
</protein>
<reference evidence="2" key="1">
    <citation type="submission" date="2017-02" db="EMBL/GenBank/DDBJ databases">
        <title>Complete genome sequence of Cupriavidus necator strain NH9, a 3-chlorobenzoate degrader.</title>
        <authorList>
            <person name="Moriuchi R."/>
            <person name="Dohra H."/>
            <person name="Ogawa N."/>
        </authorList>
    </citation>
    <scope>NUCLEOTIDE SEQUENCE [LARGE SCALE GENOMIC DNA]</scope>
    <source>
        <strain evidence="2">NH9</strain>
    </source>
</reference>
<dbReference type="EMBL" id="CP017758">
    <property type="protein sequence ID" value="AQV96464.1"/>
    <property type="molecule type" value="Genomic_DNA"/>
</dbReference>
<dbReference type="KEGG" id="cuh:BJN34_21590"/>
<organism evidence="1 2">
    <name type="scientific">Cupriavidus necator</name>
    <name type="common">Alcaligenes eutrophus</name>
    <name type="synonym">Ralstonia eutropha</name>
    <dbReference type="NCBI Taxonomy" id="106590"/>
    <lineage>
        <taxon>Bacteria</taxon>
        <taxon>Pseudomonadati</taxon>
        <taxon>Pseudomonadota</taxon>
        <taxon>Betaproteobacteria</taxon>
        <taxon>Burkholderiales</taxon>
        <taxon>Burkholderiaceae</taxon>
        <taxon>Cupriavidus</taxon>
    </lineage>
</organism>
<gene>
    <name evidence="1" type="ORF">BJN34_21590</name>
</gene>
<evidence type="ECO:0000313" key="2">
    <source>
        <dbReference type="Proteomes" id="UP000189627"/>
    </source>
</evidence>
<evidence type="ECO:0000313" key="1">
    <source>
        <dbReference type="EMBL" id="AQV96464.1"/>
    </source>
</evidence>
<name>A0A1U9UUU6_CUPNE</name>
<dbReference type="Proteomes" id="UP000189627">
    <property type="component" value="Chromosome 2"/>
</dbReference>
<proteinExistence type="predicted"/>
<sequence length="142" mass="15935">MYFGVNIVWNGSNRVGKADEEAEDAEDALMELLRGLHDHAMLAIVWDVEEWLFASAPLESHWCDQPLKEAVRALQSEAKSERVVLNGDVETALLDSAYGAFQDGEEVSAVHVATLLQRGMIDADDAEQWRDETWRHLPSKQA</sequence>